<reference evidence="1" key="1">
    <citation type="submission" date="2014-12" db="EMBL/GenBank/DDBJ databases">
        <title>Insight into the proteome of Arion vulgaris.</title>
        <authorList>
            <person name="Aradska J."/>
            <person name="Bulat T."/>
            <person name="Smidak R."/>
            <person name="Sarate P."/>
            <person name="Gangsoo J."/>
            <person name="Sialana F."/>
            <person name="Bilban M."/>
            <person name="Lubec G."/>
        </authorList>
    </citation>
    <scope>NUCLEOTIDE SEQUENCE</scope>
    <source>
        <tissue evidence="1">Skin</tissue>
    </source>
</reference>
<proteinExistence type="predicted"/>
<name>A0A0B6YR19_9EUPU</name>
<organism evidence="1">
    <name type="scientific">Arion vulgaris</name>
    <dbReference type="NCBI Taxonomy" id="1028688"/>
    <lineage>
        <taxon>Eukaryota</taxon>
        <taxon>Metazoa</taxon>
        <taxon>Spiralia</taxon>
        <taxon>Lophotrochozoa</taxon>
        <taxon>Mollusca</taxon>
        <taxon>Gastropoda</taxon>
        <taxon>Heterobranchia</taxon>
        <taxon>Euthyneura</taxon>
        <taxon>Panpulmonata</taxon>
        <taxon>Eupulmonata</taxon>
        <taxon>Stylommatophora</taxon>
        <taxon>Helicina</taxon>
        <taxon>Arionoidea</taxon>
        <taxon>Arionidae</taxon>
        <taxon>Arion</taxon>
    </lineage>
</organism>
<dbReference type="AlphaFoldDB" id="A0A0B6YR19"/>
<dbReference type="EMBL" id="HACG01011025">
    <property type="protein sequence ID" value="CEK57890.1"/>
    <property type="molecule type" value="Transcribed_RNA"/>
</dbReference>
<feature type="non-terminal residue" evidence="1">
    <location>
        <position position="157"/>
    </location>
</feature>
<sequence>ANEEGYPLIQGGGSPSCHDSLLMATTVGVSETKGEITTVPDERNSSFTPVNDTTCFKTIMGDLQDLEKFVPMTHVLPETDDIRSDIHLNGIANGDINSMKNVDGNMRTDDGKVNGYSLYNDDKDDGSGSCGWGKFRFEFCQKFRSVKWYLVVLTLCG</sequence>
<accession>A0A0B6YR19</accession>
<gene>
    <name evidence="1" type="primary">ORF31353</name>
</gene>
<evidence type="ECO:0000313" key="1">
    <source>
        <dbReference type="EMBL" id="CEK57890.1"/>
    </source>
</evidence>
<feature type="non-terminal residue" evidence="1">
    <location>
        <position position="1"/>
    </location>
</feature>
<protein>
    <submittedName>
        <fullName evidence="1">Uncharacterized protein</fullName>
    </submittedName>
</protein>